<keyword evidence="2" id="KW-1185">Reference proteome</keyword>
<dbReference type="EMBL" id="AP013061">
    <property type="protein sequence ID" value="BAN27363.1"/>
    <property type="molecule type" value="Genomic_DNA"/>
</dbReference>
<name>R4WRT3_9BURK</name>
<reference evidence="1 2" key="1">
    <citation type="journal article" date="2013" name="Genome Announc.">
        <title>Complete Genome Sequence of Burkholderia sp. Strain RPE64, Bacterial Symbiont of the Bean Bug Riptortus pedestris.</title>
        <authorList>
            <person name="Shibata T.F."/>
            <person name="Maeda T."/>
            <person name="Nikoh N."/>
            <person name="Yamaguchi K."/>
            <person name="Oshima K."/>
            <person name="Hattori M."/>
            <person name="Nishiyama T."/>
            <person name="Hasebe M."/>
            <person name="Fukatsu T."/>
            <person name="Kikuchi Y."/>
            <person name="Shigenobu S."/>
        </authorList>
    </citation>
    <scope>NUCLEOTIDE SEQUENCE [LARGE SCALE GENOMIC DNA]</scope>
    <source>
        <plasmid evidence="1 2">p1</plasmid>
    </source>
</reference>
<protein>
    <submittedName>
        <fullName evidence="1">Uncharacterized protein</fullName>
    </submittedName>
</protein>
<accession>R4WRT3</accession>
<gene>
    <name evidence="1" type="ORF">BRPE64_DCDS04270</name>
</gene>
<geneLocation type="plasmid" evidence="1 2">
    <name>p1</name>
</geneLocation>
<evidence type="ECO:0000313" key="1">
    <source>
        <dbReference type="EMBL" id="BAN27363.1"/>
    </source>
</evidence>
<dbReference type="Proteomes" id="UP000013966">
    <property type="component" value="Plasmid p1"/>
</dbReference>
<keyword evidence="1" id="KW-0614">Plasmid</keyword>
<dbReference type="KEGG" id="buo:BRPE64_DCDS04270"/>
<proteinExistence type="predicted"/>
<evidence type="ECO:0000313" key="2">
    <source>
        <dbReference type="Proteomes" id="UP000013966"/>
    </source>
</evidence>
<organism evidence="1 2">
    <name type="scientific">Caballeronia insecticola</name>
    <dbReference type="NCBI Taxonomy" id="758793"/>
    <lineage>
        <taxon>Bacteria</taxon>
        <taxon>Pseudomonadati</taxon>
        <taxon>Pseudomonadota</taxon>
        <taxon>Betaproteobacteria</taxon>
        <taxon>Burkholderiales</taxon>
        <taxon>Burkholderiaceae</taxon>
        <taxon>Caballeronia</taxon>
    </lineage>
</organism>
<dbReference type="PATRIC" id="fig|758793.3.peg.5574"/>
<dbReference type="HOGENOM" id="CLU_3165536_0_0_4"/>
<sequence>MSLRRSAARGSGCSEGTFSIAPRGIAPAVVYGRSLARRAGPSLALHL</sequence>
<reference evidence="1 2" key="2">
    <citation type="journal article" date="2018" name="Int. J. Syst. Evol. Microbiol.">
        <title>Burkholderia insecticola sp. nov., a gut symbiotic bacterium of the bean bug Riptortus pedestris.</title>
        <authorList>
            <person name="Takeshita K."/>
            <person name="Tamaki H."/>
            <person name="Ohbayashi T."/>
            <person name="Meng X.-Y."/>
            <person name="Sone T."/>
            <person name="Mitani Y."/>
            <person name="Peeters C."/>
            <person name="Kikuchi Y."/>
            <person name="Vandamme P."/>
        </authorList>
    </citation>
    <scope>NUCLEOTIDE SEQUENCE [LARGE SCALE GENOMIC DNA]</scope>
    <source>
        <strain evidence="1">RPE64</strain>
        <plasmid evidence="1 2">p1</plasmid>
    </source>
</reference>
<dbReference type="AlphaFoldDB" id="R4WRT3"/>